<feature type="region of interest" description="Disordered" evidence="1">
    <location>
        <begin position="1"/>
        <end position="50"/>
    </location>
</feature>
<comment type="caution">
    <text evidence="2">The sequence shown here is derived from an EMBL/GenBank/DDBJ whole genome shotgun (WGS) entry which is preliminary data.</text>
</comment>
<evidence type="ECO:0000256" key="1">
    <source>
        <dbReference type="SAM" id="MobiDB-lite"/>
    </source>
</evidence>
<proteinExistence type="predicted"/>
<keyword evidence="3" id="KW-1185">Reference proteome</keyword>
<protein>
    <submittedName>
        <fullName evidence="2">Uncharacterized protein</fullName>
    </submittedName>
</protein>
<sequence>MAAGHNTPQRLADKAAGRSWDEPTCTQMPSYRAAQEKNPLATAMSADLSG</sequence>
<feature type="compositionally biased region" description="Basic and acidic residues" evidence="1">
    <location>
        <begin position="11"/>
        <end position="21"/>
    </location>
</feature>
<dbReference type="EMBL" id="JACHNH010000001">
    <property type="protein sequence ID" value="MBB4765966.1"/>
    <property type="molecule type" value="Genomic_DNA"/>
</dbReference>
<dbReference type="AlphaFoldDB" id="A0A7W7MT33"/>
<organism evidence="2 3">
    <name type="scientific">Actinoplanes digitatis</name>
    <dbReference type="NCBI Taxonomy" id="1868"/>
    <lineage>
        <taxon>Bacteria</taxon>
        <taxon>Bacillati</taxon>
        <taxon>Actinomycetota</taxon>
        <taxon>Actinomycetes</taxon>
        <taxon>Micromonosporales</taxon>
        <taxon>Micromonosporaceae</taxon>
        <taxon>Actinoplanes</taxon>
    </lineage>
</organism>
<dbReference type="Proteomes" id="UP000578112">
    <property type="component" value="Unassembled WGS sequence"/>
</dbReference>
<reference evidence="2 3" key="1">
    <citation type="submission" date="2020-08" db="EMBL/GenBank/DDBJ databases">
        <title>Sequencing the genomes of 1000 actinobacteria strains.</title>
        <authorList>
            <person name="Klenk H.-P."/>
        </authorList>
    </citation>
    <scope>NUCLEOTIDE SEQUENCE [LARGE SCALE GENOMIC DNA]</scope>
    <source>
        <strain evidence="2 3">DSM 43149</strain>
    </source>
</reference>
<dbReference type="RefSeq" id="WP_184996952.1">
    <property type="nucleotide sequence ID" value="NZ_BOMK01000063.1"/>
</dbReference>
<gene>
    <name evidence="2" type="ORF">BJ971_006522</name>
</gene>
<evidence type="ECO:0000313" key="2">
    <source>
        <dbReference type="EMBL" id="MBB4765966.1"/>
    </source>
</evidence>
<evidence type="ECO:0000313" key="3">
    <source>
        <dbReference type="Proteomes" id="UP000578112"/>
    </source>
</evidence>
<name>A0A7W7MT33_9ACTN</name>
<accession>A0A7W7MT33</accession>